<evidence type="ECO:0000313" key="2">
    <source>
        <dbReference type="Proteomes" id="UP001162131"/>
    </source>
</evidence>
<protein>
    <recommendedName>
        <fullName evidence="3">Ribosomal protein S16</fullName>
    </recommendedName>
</protein>
<evidence type="ECO:0008006" key="3">
    <source>
        <dbReference type="Google" id="ProtNLM"/>
    </source>
</evidence>
<proteinExistence type="predicted"/>
<dbReference type="AlphaFoldDB" id="A0AAU9K165"/>
<sequence>MDIFIDVKSLRKWFGLNKFSHCIVQKIRFSEGNLRFPPSPPTLLISQKKSMLRLIITGFLRKMLIN</sequence>
<dbReference type="EMBL" id="CAJZBQ010000053">
    <property type="protein sequence ID" value="CAG9331090.1"/>
    <property type="molecule type" value="Genomic_DNA"/>
</dbReference>
<name>A0AAU9K165_9CILI</name>
<reference evidence="1" key="1">
    <citation type="submission" date="2021-09" db="EMBL/GenBank/DDBJ databases">
        <authorList>
            <consortium name="AG Swart"/>
            <person name="Singh M."/>
            <person name="Singh A."/>
            <person name="Seah K."/>
            <person name="Emmerich C."/>
        </authorList>
    </citation>
    <scope>NUCLEOTIDE SEQUENCE</scope>
    <source>
        <strain evidence="1">ATCC30299</strain>
    </source>
</reference>
<evidence type="ECO:0000313" key="1">
    <source>
        <dbReference type="EMBL" id="CAG9331090.1"/>
    </source>
</evidence>
<keyword evidence="2" id="KW-1185">Reference proteome</keyword>
<dbReference type="Proteomes" id="UP001162131">
    <property type="component" value="Unassembled WGS sequence"/>
</dbReference>
<accession>A0AAU9K165</accession>
<comment type="caution">
    <text evidence="1">The sequence shown here is derived from an EMBL/GenBank/DDBJ whole genome shotgun (WGS) entry which is preliminary data.</text>
</comment>
<organism evidence="1 2">
    <name type="scientific">Blepharisma stoltei</name>
    <dbReference type="NCBI Taxonomy" id="1481888"/>
    <lineage>
        <taxon>Eukaryota</taxon>
        <taxon>Sar</taxon>
        <taxon>Alveolata</taxon>
        <taxon>Ciliophora</taxon>
        <taxon>Postciliodesmatophora</taxon>
        <taxon>Heterotrichea</taxon>
        <taxon>Heterotrichida</taxon>
        <taxon>Blepharismidae</taxon>
        <taxon>Blepharisma</taxon>
    </lineage>
</organism>
<gene>
    <name evidence="1" type="ORF">BSTOLATCC_MIC53170</name>
</gene>